<name>A0A0D2RPZ9_GOSRA</name>
<dbReference type="PANTHER" id="PTHR11697">
    <property type="entry name" value="GENERAL TRANSCRIPTION FACTOR 2-RELATED ZINC FINGER PROTEIN"/>
    <property type="match status" value="1"/>
</dbReference>
<keyword evidence="2" id="KW-1185">Reference proteome</keyword>
<proteinExistence type="predicted"/>
<organism evidence="1 2">
    <name type="scientific">Gossypium raimondii</name>
    <name type="common">Peruvian cotton</name>
    <name type="synonym">Gossypium klotzschianum subsp. raimondii</name>
    <dbReference type="NCBI Taxonomy" id="29730"/>
    <lineage>
        <taxon>Eukaryota</taxon>
        <taxon>Viridiplantae</taxon>
        <taxon>Streptophyta</taxon>
        <taxon>Embryophyta</taxon>
        <taxon>Tracheophyta</taxon>
        <taxon>Spermatophyta</taxon>
        <taxon>Magnoliopsida</taxon>
        <taxon>eudicotyledons</taxon>
        <taxon>Gunneridae</taxon>
        <taxon>Pentapetalae</taxon>
        <taxon>rosids</taxon>
        <taxon>malvids</taxon>
        <taxon>Malvales</taxon>
        <taxon>Malvaceae</taxon>
        <taxon>Malvoideae</taxon>
        <taxon>Gossypium</taxon>
    </lineage>
</organism>
<evidence type="ECO:0000313" key="2">
    <source>
        <dbReference type="Proteomes" id="UP000032304"/>
    </source>
</evidence>
<evidence type="ECO:0000313" key="1">
    <source>
        <dbReference type="EMBL" id="KJB72767.1"/>
    </source>
</evidence>
<dbReference type="eggNOG" id="ENOG502QWCA">
    <property type="taxonomic scope" value="Eukaryota"/>
</dbReference>
<accession>A0A0D2RPZ9</accession>
<dbReference type="Proteomes" id="UP000032304">
    <property type="component" value="Chromosome 11"/>
</dbReference>
<sequence length="434" mass="49907">MKKVKTIDAFFKRKSSDASQSVMNENSSTIEVNTSKCPRLESEDHPNIYFTINNLEQDPRLCPRIWEYPINQQYEVIQAYLEMGSYQICFSEYPLSVDRIPEDFSLLSFANFLEILHILANKVRHKIREDIGDSKFYIIIDEAHDEKYVLFLDINCLDVQDIQGQGYDGASKMQDEWNGFQSLFLNDCPYAYYVHYLAHRFQLALVAASREVIPIHNLFSELNCIVNIISASSKCHDQLQAAQAIEIANMLAIDELETSKGLKQIGPMKQAGETCCSSHFSFVCSLIKMFDTTCSVLENATESGSNYSIHGDAATAYKKITSFDFVFILHLLKEIMGITYILCQQLHKKSQDIVNHNIDVLDMDSPYVVKHGRHQHVNFNMEHHYRVEIFNAAIDSQLLELNSRFNEQTIYLLILSSALDPKNAYKPFVKIERR</sequence>
<dbReference type="InterPro" id="IPR055298">
    <property type="entry name" value="AtLOH3-like"/>
</dbReference>
<protein>
    <recommendedName>
        <fullName evidence="3">DUF4371 domain-containing protein</fullName>
    </recommendedName>
</protein>
<dbReference type="PANTHER" id="PTHR11697:SF231">
    <property type="entry name" value="TTF-TYPE DOMAIN-CONTAINING PROTEIN"/>
    <property type="match status" value="1"/>
</dbReference>
<dbReference type="AlphaFoldDB" id="A0A0D2RPZ9"/>
<dbReference type="Gramene" id="KJB72767">
    <property type="protein sequence ID" value="KJB72767"/>
    <property type="gene ID" value="B456_011G196100"/>
</dbReference>
<dbReference type="STRING" id="29730.A0A0D2RPZ9"/>
<gene>
    <name evidence="1" type="ORF">B456_011G196100</name>
</gene>
<reference evidence="1 2" key="1">
    <citation type="journal article" date="2012" name="Nature">
        <title>Repeated polyploidization of Gossypium genomes and the evolution of spinnable cotton fibres.</title>
        <authorList>
            <person name="Paterson A.H."/>
            <person name="Wendel J.F."/>
            <person name="Gundlach H."/>
            <person name="Guo H."/>
            <person name="Jenkins J."/>
            <person name="Jin D."/>
            <person name="Llewellyn D."/>
            <person name="Showmaker K.C."/>
            <person name="Shu S."/>
            <person name="Udall J."/>
            <person name="Yoo M.J."/>
            <person name="Byers R."/>
            <person name="Chen W."/>
            <person name="Doron-Faigenboim A."/>
            <person name="Duke M.V."/>
            <person name="Gong L."/>
            <person name="Grimwood J."/>
            <person name="Grover C."/>
            <person name="Grupp K."/>
            <person name="Hu G."/>
            <person name="Lee T.H."/>
            <person name="Li J."/>
            <person name="Lin L."/>
            <person name="Liu T."/>
            <person name="Marler B.S."/>
            <person name="Page J.T."/>
            <person name="Roberts A.W."/>
            <person name="Romanel E."/>
            <person name="Sanders W.S."/>
            <person name="Szadkowski E."/>
            <person name="Tan X."/>
            <person name="Tang H."/>
            <person name="Xu C."/>
            <person name="Wang J."/>
            <person name="Wang Z."/>
            <person name="Zhang D."/>
            <person name="Zhang L."/>
            <person name="Ashrafi H."/>
            <person name="Bedon F."/>
            <person name="Bowers J.E."/>
            <person name="Brubaker C.L."/>
            <person name="Chee P.W."/>
            <person name="Das S."/>
            <person name="Gingle A.R."/>
            <person name="Haigler C.H."/>
            <person name="Harker D."/>
            <person name="Hoffmann L.V."/>
            <person name="Hovav R."/>
            <person name="Jones D.C."/>
            <person name="Lemke C."/>
            <person name="Mansoor S."/>
            <person name="ur Rahman M."/>
            <person name="Rainville L.N."/>
            <person name="Rambani A."/>
            <person name="Reddy U.K."/>
            <person name="Rong J.K."/>
            <person name="Saranga Y."/>
            <person name="Scheffler B.E."/>
            <person name="Scheffler J.A."/>
            <person name="Stelly D.M."/>
            <person name="Triplett B.A."/>
            <person name="Van Deynze A."/>
            <person name="Vaslin M.F."/>
            <person name="Waghmare V.N."/>
            <person name="Walford S.A."/>
            <person name="Wright R.J."/>
            <person name="Zaki E.A."/>
            <person name="Zhang T."/>
            <person name="Dennis E.S."/>
            <person name="Mayer K.F."/>
            <person name="Peterson D.G."/>
            <person name="Rokhsar D.S."/>
            <person name="Wang X."/>
            <person name="Schmutz J."/>
        </authorList>
    </citation>
    <scope>NUCLEOTIDE SEQUENCE [LARGE SCALE GENOMIC DNA]</scope>
</reference>
<evidence type="ECO:0008006" key="3">
    <source>
        <dbReference type="Google" id="ProtNLM"/>
    </source>
</evidence>
<dbReference type="EMBL" id="CM001750">
    <property type="protein sequence ID" value="KJB72767.1"/>
    <property type="molecule type" value="Genomic_DNA"/>
</dbReference>
<dbReference type="OMA" id="KCHDQLQ"/>